<accession>A0A2I6S8C5</accession>
<evidence type="ECO:0000313" key="4">
    <source>
        <dbReference type="Proteomes" id="UP000242205"/>
    </source>
</evidence>
<name>A0A2I6S8C5_9RHOO</name>
<dbReference type="InterPro" id="IPR011761">
    <property type="entry name" value="ATP-grasp"/>
</dbReference>
<feature type="domain" description="ATP-grasp" evidence="2">
    <location>
        <begin position="109"/>
        <end position="294"/>
    </location>
</feature>
<evidence type="ECO:0000313" key="3">
    <source>
        <dbReference type="EMBL" id="AUN95514.1"/>
    </source>
</evidence>
<keyword evidence="4" id="KW-1185">Reference proteome</keyword>
<dbReference type="Pfam" id="PF15632">
    <property type="entry name" value="ATPgrasp_Ter"/>
    <property type="match status" value="1"/>
</dbReference>
<evidence type="ECO:0000259" key="2">
    <source>
        <dbReference type="PROSITE" id="PS50975"/>
    </source>
</evidence>
<dbReference type="GO" id="GO:0046872">
    <property type="term" value="F:metal ion binding"/>
    <property type="evidence" value="ECO:0007669"/>
    <property type="project" value="InterPro"/>
</dbReference>
<dbReference type="Gene3D" id="3.30.470.20">
    <property type="entry name" value="ATP-grasp fold, B domain"/>
    <property type="match status" value="1"/>
</dbReference>
<dbReference type="Proteomes" id="UP000242205">
    <property type="component" value="Chromosome"/>
</dbReference>
<sequence length="425" mass="47744">MKKRVLVFPCGSEIGLEIHRSLRYSTHFELVGASSVNDHGRFVYDEYVGGLPLASDARFAQAIIAVASQYRIDAIYPTMDSVAEIVQNLAAETGIRVIGSGPRATAICASKSATYDLLEPHIAVPKRYASIDEIEHYPIFIKPDRGYGSRNTCRASTRDAAQAFLSGFAPGSMLLLEYLPGREWTIDCFSDRHGKLRFHGVRQRIRVVNGISVNTAPRDDFAEEFECWARTINEVLTPRGAWFFQARRDAAGKPKLLEVAARLGGSSALFRCRGVNFALLSAFDAFDRDVEITPNHYPIELSRALDNRFRIEIEFEHVYVDLDDCLLLGDRINHQLVGFLYKAISEGKRITLLTRHADDPITTLHRLRLGELFDEVVHVRDGSTKADHIVADAAIFIDDSHRERTQVARLHKIPTFSPDMIECLL</sequence>
<dbReference type="GO" id="GO:0005524">
    <property type="term" value="F:ATP binding"/>
    <property type="evidence" value="ECO:0007669"/>
    <property type="project" value="UniProtKB-UniRule"/>
</dbReference>
<keyword evidence="1" id="KW-0067">ATP-binding</keyword>
<dbReference type="RefSeq" id="WP_102247562.1">
    <property type="nucleotide sequence ID" value="NZ_CP025682.1"/>
</dbReference>
<organism evidence="3 4">
    <name type="scientific">Pseudazoarcus pumilus</name>
    <dbReference type="NCBI Taxonomy" id="2067960"/>
    <lineage>
        <taxon>Bacteria</taxon>
        <taxon>Pseudomonadati</taxon>
        <taxon>Pseudomonadota</taxon>
        <taxon>Betaproteobacteria</taxon>
        <taxon>Rhodocyclales</taxon>
        <taxon>Zoogloeaceae</taxon>
        <taxon>Pseudazoarcus</taxon>
    </lineage>
</organism>
<dbReference type="Gene3D" id="3.40.50.20">
    <property type="match status" value="1"/>
</dbReference>
<protein>
    <submittedName>
        <fullName evidence="3">Carbamoylphosphate synthase large subunit short form</fullName>
    </submittedName>
</protein>
<dbReference type="EMBL" id="CP025682">
    <property type="protein sequence ID" value="AUN95514.1"/>
    <property type="molecule type" value="Genomic_DNA"/>
</dbReference>
<dbReference type="AlphaFoldDB" id="A0A2I6S8C5"/>
<proteinExistence type="predicted"/>
<dbReference type="PROSITE" id="PS50975">
    <property type="entry name" value="ATP_GRASP"/>
    <property type="match status" value="1"/>
</dbReference>
<evidence type="ECO:0000256" key="1">
    <source>
        <dbReference type="PROSITE-ProRule" id="PRU00409"/>
    </source>
</evidence>
<dbReference type="OrthoDB" id="9803907at2"/>
<gene>
    <name evidence="3" type="ORF">C0099_11595</name>
</gene>
<reference evidence="3 4" key="1">
    <citation type="submission" date="2018-01" db="EMBL/GenBank/DDBJ databases">
        <authorList>
            <person name="Fu G.-Y."/>
        </authorList>
    </citation>
    <scope>NUCLEOTIDE SEQUENCE [LARGE SCALE GENOMIC DNA]</scope>
    <source>
        <strain evidence="3 4">SY39</strain>
    </source>
</reference>
<keyword evidence="1" id="KW-0547">Nucleotide-binding</keyword>
<dbReference type="KEGG" id="atw:C0099_11595"/>
<dbReference type="SUPFAM" id="SSF56059">
    <property type="entry name" value="Glutathione synthetase ATP-binding domain-like"/>
    <property type="match status" value="1"/>
</dbReference>